<evidence type="ECO:0000313" key="9">
    <source>
        <dbReference type="EMBL" id="BAG47976.1"/>
    </source>
</evidence>
<dbReference type="Proteomes" id="UP000008815">
    <property type="component" value="Plasmid pTGL1"/>
</dbReference>
<dbReference type="Proteomes" id="UP000008815">
    <property type="component" value="Chromosome 3"/>
</dbReference>
<dbReference type="PANTHER" id="PTHR35004">
    <property type="entry name" value="TRANSPOSASE RV3428C-RELATED"/>
    <property type="match status" value="1"/>
</dbReference>
<proteinExistence type="inferred from homology"/>
<feature type="domain" description="Integrase catalytic" evidence="3">
    <location>
        <begin position="137"/>
        <end position="311"/>
    </location>
</feature>
<evidence type="ECO:0000256" key="2">
    <source>
        <dbReference type="SAM" id="MobiDB-lite"/>
    </source>
</evidence>
<dbReference type="Pfam" id="PF00665">
    <property type="entry name" value="rve"/>
    <property type="match status" value="1"/>
</dbReference>
<dbReference type="Proteomes" id="UP000008815">
    <property type="component" value="Chromosome 2"/>
</dbReference>
<dbReference type="InterPro" id="IPR054353">
    <property type="entry name" value="IstA-like_C"/>
</dbReference>
<organism evidence="8 10">
    <name type="scientific">Burkholderia multivorans (strain ATCC 17616 / 249)</name>
    <dbReference type="NCBI Taxonomy" id="395019"/>
    <lineage>
        <taxon>Bacteria</taxon>
        <taxon>Pseudomonadati</taxon>
        <taxon>Pseudomonadota</taxon>
        <taxon>Betaproteobacteria</taxon>
        <taxon>Burkholderiales</taxon>
        <taxon>Burkholderiaceae</taxon>
        <taxon>Burkholderia</taxon>
        <taxon>Burkholderia cepacia complex</taxon>
    </lineage>
</organism>
<dbReference type="KEGG" id="bmu:Bmul_0018"/>
<dbReference type="eggNOG" id="COG4584">
    <property type="taxonomic scope" value="Bacteria"/>
</dbReference>
<evidence type="ECO:0000313" key="7">
    <source>
        <dbReference type="EMBL" id="BAG45641.1"/>
    </source>
</evidence>
<dbReference type="EMBL" id="AP009385">
    <property type="protein sequence ID" value="BAG42688.1"/>
    <property type="molecule type" value="Genomic_DNA"/>
</dbReference>
<dbReference type="PANTHER" id="PTHR35004:SF8">
    <property type="entry name" value="TRANSPOSASE RV3428C-RELATED"/>
    <property type="match status" value="1"/>
</dbReference>
<dbReference type="AlphaFoldDB" id="A0A0H3KVF0"/>
<dbReference type="KEGG" id="bmu:Bmul_2295"/>
<dbReference type="KEGG" id="bmj:BMULJ_00944"/>
<dbReference type="Pfam" id="PF22483">
    <property type="entry name" value="Mu-transpos_C_2"/>
    <property type="match status" value="1"/>
</dbReference>
<gene>
    <name evidence="4" type="ordered locus">BMULJ_00053</name>
    <name evidence="5" type="ordered locus">BMULJ_00725</name>
    <name evidence="6" type="ordered locus">BMULJ_00944</name>
    <name evidence="7" type="ordered locus">BMULJ_03778</name>
    <name evidence="8" type="ordered locus">BMULJ_05857</name>
    <name evidence="9" type="ordered locus">BMULJ_06185</name>
</gene>
<name>A0A0H3KVF0_BURM1</name>
<dbReference type="KEGG" id="bmj:BMULJ_05857"/>
<dbReference type="SUPFAM" id="SSF53098">
    <property type="entry name" value="Ribonuclease H-like"/>
    <property type="match status" value="1"/>
</dbReference>
<evidence type="ECO:0000313" key="6">
    <source>
        <dbReference type="EMBL" id="BAG42895.1"/>
    </source>
</evidence>
<feature type="region of interest" description="Disordered" evidence="2">
    <location>
        <begin position="479"/>
        <end position="498"/>
    </location>
</feature>
<dbReference type="KEGG" id="bmu:Bmul_2511"/>
<dbReference type="KEGG" id="bmj:BMULJ_00053"/>
<keyword evidence="9" id="KW-0614">Plasmid</keyword>
<dbReference type="EMBL" id="AP009385">
    <property type="protein sequence ID" value="BAG42895.1"/>
    <property type="molecule type" value="Genomic_DNA"/>
</dbReference>
<geneLocation type="plasmid" evidence="9 10">
    <name>pTGL1</name>
</geneLocation>
<dbReference type="PROSITE" id="PS50994">
    <property type="entry name" value="INTEGRASE"/>
    <property type="match status" value="1"/>
</dbReference>
<reference evidence="8 10" key="1">
    <citation type="submission" date="2007-04" db="EMBL/GenBank/DDBJ databases">
        <title>Complete genome sequence of Burkholderia multivorans ATCC 17616.</title>
        <authorList>
            <person name="Ohtsubo Y."/>
            <person name="Yamashita A."/>
            <person name="Kurokawa K."/>
            <person name="Takami H."/>
            <person name="Yuhara S."/>
            <person name="Nishiyama E."/>
            <person name="Endo R."/>
            <person name="Miyazaki R."/>
            <person name="Ono A."/>
            <person name="Yano K."/>
            <person name="Ito M."/>
            <person name="Sota M."/>
            <person name="Yuji N."/>
            <person name="Hattori M."/>
            <person name="Tsuda M."/>
        </authorList>
    </citation>
    <scope>NUCLEOTIDE SEQUENCE [LARGE SCALE GENOMIC DNA]</scope>
    <source>
        <strain evidence="8">ATCC 17616</strain>
        <strain evidence="10">ATCC 17616 / 249</strain>
        <plasmid evidence="10">Plasmid pTGL1</plasmid>
        <plasmid evidence="9">pTGL1</plasmid>
    </source>
</reference>
<dbReference type="EMBL" id="AP009388">
    <property type="protein sequence ID" value="BAG47976.1"/>
    <property type="molecule type" value="Genomic_DNA"/>
</dbReference>
<dbReference type="EMBL" id="AP009387">
    <property type="protein sequence ID" value="BAG47666.1"/>
    <property type="molecule type" value="Genomic_DNA"/>
</dbReference>
<dbReference type="Gene3D" id="3.30.420.10">
    <property type="entry name" value="Ribonuclease H-like superfamily/Ribonuclease H"/>
    <property type="match status" value="1"/>
</dbReference>
<dbReference type="KEGG" id="bmu:Bmul_6239"/>
<dbReference type="InterPro" id="IPR001584">
    <property type="entry name" value="Integrase_cat-core"/>
</dbReference>
<dbReference type="GO" id="GO:0015074">
    <property type="term" value="P:DNA integration"/>
    <property type="evidence" value="ECO:0007669"/>
    <property type="project" value="InterPro"/>
</dbReference>
<keyword evidence="10" id="KW-1185">Reference proteome</keyword>
<evidence type="ECO:0000313" key="10">
    <source>
        <dbReference type="Proteomes" id="UP000008815"/>
    </source>
</evidence>
<evidence type="ECO:0000313" key="4">
    <source>
        <dbReference type="EMBL" id="BAG42036.1"/>
    </source>
</evidence>
<dbReference type="Proteomes" id="UP000008815">
    <property type="component" value="Chromosome 1"/>
</dbReference>
<dbReference type="InterPro" id="IPR036397">
    <property type="entry name" value="RNaseH_sf"/>
</dbReference>
<dbReference type="KEGG" id="bmu:Bmul_4737"/>
<dbReference type="STRING" id="395019.BMULJ_00053"/>
<dbReference type="KEGG" id="bmj:BMULJ_06185"/>
<evidence type="ECO:0000313" key="8">
    <source>
        <dbReference type="EMBL" id="BAG47666.1"/>
    </source>
</evidence>
<dbReference type="NCBIfam" id="NF033546">
    <property type="entry name" value="transpos_IS21"/>
    <property type="match status" value="1"/>
</dbReference>
<dbReference type="KEGG" id="bmj:BMULJ_03778"/>
<accession>A0A0H3KVF0</accession>
<evidence type="ECO:0000256" key="1">
    <source>
        <dbReference type="ARBA" id="ARBA00009277"/>
    </source>
</evidence>
<evidence type="ECO:0000313" key="5">
    <source>
        <dbReference type="EMBL" id="BAG42688.1"/>
    </source>
</evidence>
<evidence type="ECO:0000259" key="3">
    <source>
        <dbReference type="PROSITE" id="PS50994"/>
    </source>
</evidence>
<dbReference type="InterPro" id="IPR012337">
    <property type="entry name" value="RNaseH-like_sf"/>
</dbReference>
<dbReference type="EMBL" id="AP009385">
    <property type="protein sequence ID" value="BAG42036.1"/>
    <property type="molecule type" value="Genomic_DNA"/>
</dbReference>
<dbReference type="KEGG" id="bmu:Bmul_5653"/>
<comment type="similarity">
    <text evidence="1">Belongs to the transposase IS21/IS408/IS1162 family.</text>
</comment>
<dbReference type="GO" id="GO:0003676">
    <property type="term" value="F:nucleic acid binding"/>
    <property type="evidence" value="ECO:0007669"/>
    <property type="project" value="InterPro"/>
</dbReference>
<sequence length="510" mass="57165">MANRRFELFEYRQVLVRMRQGDSDRDIARGGLMGRKKLTTVRREAEARSWLDPVQPLPDDATIAGVFGRTPHLPHTCVSTVEPYREQVREWLAAGVQGTTIHAALQRNHGYAGSYCAVKRMLRHLAAERSVATTTILDFAPADAAQVDFGAGPVLTVEGIAVRTWIFVMTLCWSRHQYAEIVLDQTVETWLASHRRAFEWFGGCPDRVIIDNAKCAIIRACRYEPAVQRSYAALAEGYGFRIDACPPHDPQKKGVVESGVKYVKKSFVPLREFRDLADANRQLREWVMQQAGTRIHGTVHERPLTRFGVERPLLAALPDVPPVLSVWKEVAVHRDGHVVYKHALYSAPFTLVGKSLWLKATDTVIQLFHRHELVATHPRQRAGGRHTVRDHQPPEAQAWLEHDPQWCLARAKEIGPSCHGVILALFNDKVLVNLRGAQGIIRLRQKVGDQRLEAACERALAFSSAKYSTIKGILDKGLDSEPVPRPASAPTGAYQNGGRFGRDLQSLLIH</sequence>
<dbReference type="EMBL" id="AP009386">
    <property type="protein sequence ID" value="BAG45641.1"/>
    <property type="molecule type" value="Genomic_DNA"/>
</dbReference>
<dbReference type="KEGG" id="bmj:BMULJ_00725"/>
<dbReference type="HOGENOM" id="CLU_020626_11_2_4"/>
<protein>
    <submittedName>
        <fullName evidence="8">ISBmu1a transposase</fullName>
    </submittedName>
    <submittedName>
        <fullName evidence="7">ISBmu1b transposase</fullName>
    </submittedName>
    <submittedName>
        <fullName evidence="4">ISBmu1c transposase</fullName>
    </submittedName>
</protein>